<dbReference type="InterPro" id="IPR019734">
    <property type="entry name" value="TPR_rpt"/>
</dbReference>
<evidence type="ECO:0000256" key="2">
    <source>
        <dbReference type="ARBA" id="ARBA00022729"/>
    </source>
</evidence>
<proteinExistence type="predicted"/>
<gene>
    <name evidence="10" type="ORF">DPV93_03645</name>
</gene>
<accession>A0A369YK80</accession>
<dbReference type="PROSITE" id="PS51257">
    <property type="entry name" value="PROKAR_LIPOPROTEIN"/>
    <property type="match status" value="1"/>
</dbReference>
<dbReference type="Gene3D" id="1.25.40.10">
    <property type="entry name" value="Tetratricopeptide repeat domain"/>
    <property type="match status" value="1"/>
</dbReference>
<dbReference type="NCBIfam" id="NF008391">
    <property type="entry name" value="PRK11189.1"/>
    <property type="match status" value="1"/>
</dbReference>
<evidence type="ECO:0000256" key="1">
    <source>
        <dbReference type="ARBA" id="ARBA00022475"/>
    </source>
</evidence>
<evidence type="ECO:0000256" key="4">
    <source>
        <dbReference type="ARBA" id="ARBA00022803"/>
    </source>
</evidence>
<feature type="repeat" description="TPR" evidence="9">
    <location>
        <begin position="73"/>
        <end position="106"/>
    </location>
</feature>
<dbReference type="GO" id="GO:0046813">
    <property type="term" value="P:receptor-mediated virion attachment to host cell"/>
    <property type="evidence" value="ECO:0007669"/>
    <property type="project" value="TreeGrafter"/>
</dbReference>
<evidence type="ECO:0000256" key="6">
    <source>
        <dbReference type="ARBA" id="ARBA00023139"/>
    </source>
</evidence>
<dbReference type="SMART" id="SM00028">
    <property type="entry name" value="TPR"/>
    <property type="match status" value="4"/>
</dbReference>
<dbReference type="PROSITE" id="PS50005">
    <property type="entry name" value="TPR"/>
    <property type="match status" value="3"/>
</dbReference>
<dbReference type="AlphaFoldDB" id="A0A369YK80"/>
<dbReference type="STRING" id="1035839.GCA_000238795_00352"/>
<comment type="subcellular location">
    <subcellularLocation>
        <location evidence="8">Cell membrane</location>
    </subcellularLocation>
</comment>
<keyword evidence="6" id="KW-0564">Palmitate</keyword>
<dbReference type="GO" id="GO:0009279">
    <property type="term" value="C:cell outer membrane"/>
    <property type="evidence" value="ECO:0007669"/>
    <property type="project" value="TreeGrafter"/>
</dbReference>
<name>A0A369YK80_9PAST</name>
<comment type="subunit">
    <text evidence="8">Homodimer.</text>
</comment>
<dbReference type="Pfam" id="PF13432">
    <property type="entry name" value="TPR_16"/>
    <property type="match status" value="1"/>
</dbReference>
<keyword evidence="2" id="KW-0732">Signal</keyword>
<evidence type="ECO:0000256" key="7">
    <source>
        <dbReference type="ARBA" id="ARBA00023288"/>
    </source>
</evidence>
<keyword evidence="5 8" id="KW-0472">Membrane</keyword>
<keyword evidence="7 10" id="KW-0449">Lipoprotein</keyword>
<evidence type="ECO:0000256" key="9">
    <source>
        <dbReference type="PROSITE-ProRule" id="PRU00339"/>
    </source>
</evidence>
<comment type="function">
    <text evidence="8">May be involved in cell division.</text>
</comment>
<dbReference type="PANTHER" id="PTHR44858">
    <property type="entry name" value="TETRATRICOPEPTIDE REPEAT PROTEIN 6"/>
    <property type="match status" value="1"/>
</dbReference>
<evidence type="ECO:0000256" key="3">
    <source>
        <dbReference type="ARBA" id="ARBA00022737"/>
    </source>
</evidence>
<organism evidence="10 11">
    <name type="scientific">Haemophilus sputorum</name>
    <dbReference type="NCBI Taxonomy" id="1078480"/>
    <lineage>
        <taxon>Bacteria</taxon>
        <taxon>Pseudomonadati</taxon>
        <taxon>Pseudomonadota</taxon>
        <taxon>Gammaproteobacteria</taxon>
        <taxon>Pasteurellales</taxon>
        <taxon>Pasteurellaceae</taxon>
        <taxon>Haemophilus</taxon>
    </lineage>
</organism>
<keyword evidence="4 9" id="KW-0802">TPR repeat</keyword>
<comment type="caution">
    <text evidence="10">The sequence shown here is derived from an EMBL/GenBank/DDBJ whole genome shotgun (WGS) entry which is preliminary data.</text>
</comment>
<dbReference type="InterPro" id="IPR023605">
    <property type="entry name" value="Lipoprotein_NlpI"/>
</dbReference>
<reference evidence="10 11" key="1">
    <citation type="submission" date="2018-05" db="EMBL/GenBank/DDBJ databases">
        <title>Draft Genome Sequences for a Diverse set of 7 Haemophilus Species.</title>
        <authorList>
            <person name="Nichols M."/>
            <person name="Topaz N."/>
            <person name="Wang X."/>
            <person name="Wang X."/>
            <person name="Boxrud D."/>
        </authorList>
    </citation>
    <scope>NUCLEOTIDE SEQUENCE [LARGE SCALE GENOMIC DNA]</scope>
    <source>
        <strain evidence="10 11">C2002001239</strain>
    </source>
</reference>
<dbReference type="PANTHER" id="PTHR44858:SF1">
    <property type="entry name" value="UDP-N-ACETYLGLUCOSAMINE--PEPTIDE N-ACETYLGLUCOSAMINYLTRANSFERASE SPINDLY-RELATED"/>
    <property type="match status" value="1"/>
</dbReference>
<dbReference type="SUPFAM" id="SSF48452">
    <property type="entry name" value="TPR-like"/>
    <property type="match status" value="1"/>
</dbReference>
<keyword evidence="3" id="KW-0677">Repeat</keyword>
<protein>
    <recommendedName>
        <fullName evidence="8">Lipoprotein NlpI</fullName>
    </recommendedName>
</protein>
<evidence type="ECO:0000313" key="11">
    <source>
        <dbReference type="Proteomes" id="UP000253872"/>
    </source>
</evidence>
<dbReference type="RefSeq" id="WP_111402304.1">
    <property type="nucleotide sequence ID" value="NZ_QEPN01000002.1"/>
</dbReference>
<evidence type="ECO:0000256" key="5">
    <source>
        <dbReference type="ARBA" id="ARBA00023136"/>
    </source>
</evidence>
<evidence type="ECO:0000256" key="8">
    <source>
        <dbReference type="PIRNR" id="PIRNR004654"/>
    </source>
</evidence>
<dbReference type="InterPro" id="IPR011990">
    <property type="entry name" value="TPR-like_helical_dom_sf"/>
</dbReference>
<dbReference type="PIRSF" id="PIRSF004654">
    <property type="entry name" value="NlpI"/>
    <property type="match status" value="1"/>
</dbReference>
<dbReference type="Proteomes" id="UP000253872">
    <property type="component" value="Unassembled WGS sequence"/>
</dbReference>
<dbReference type="EMBL" id="QEPN01000002">
    <property type="protein sequence ID" value="RDE73195.1"/>
    <property type="molecule type" value="Genomic_DNA"/>
</dbReference>
<evidence type="ECO:0000313" key="10">
    <source>
        <dbReference type="EMBL" id="RDE73195.1"/>
    </source>
</evidence>
<dbReference type="GO" id="GO:0005886">
    <property type="term" value="C:plasma membrane"/>
    <property type="evidence" value="ECO:0007669"/>
    <property type="project" value="UniProtKB-SubCell"/>
</dbReference>
<keyword evidence="1 8" id="KW-1003">Cell membrane</keyword>
<dbReference type="InterPro" id="IPR050498">
    <property type="entry name" value="Ycf3"/>
</dbReference>
<sequence>MSLQTKIFRFFFLNLLAGVLLSGCMSRSTSEMISSDKLALAELNPQLRFDQEVMVVRLSQVLEEAKLSNSERADLYFERGVLYDSLGLWSLARYDFSQALSLNQKMVAAYNYMGLYLLLDDDYDSAIDAFNAVLELDSTYSYTYLNRGLSFYYSGRYSEAERDLTRFYEDEPKDPYRALWLYFNELELMPLEAKANLMKRAKNLSPDFWGTNVVRYFLGELSLAQLRSKIDAMAQPNSAHYAELLTETYFYLAKQKLKSNEREEAISLFRLALANQVFNFVEYRFALFELSQLRNQDALTGFQTTPAIVGE</sequence>
<feature type="repeat" description="TPR" evidence="9">
    <location>
        <begin position="107"/>
        <end position="140"/>
    </location>
</feature>
<feature type="repeat" description="TPR" evidence="9">
    <location>
        <begin position="141"/>
        <end position="174"/>
    </location>
</feature>